<organism evidence="3">
    <name type="scientific">Ixodes ricinus</name>
    <name type="common">Common tick</name>
    <name type="synonym">Acarus ricinus</name>
    <dbReference type="NCBI Taxonomy" id="34613"/>
    <lineage>
        <taxon>Eukaryota</taxon>
        <taxon>Metazoa</taxon>
        <taxon>Ecdysozoa</taxon>
        <taxon>Arthropoda</taxon>
        <taxon>Chelicerata</taxon>
        <taxon>Arachnida</taxon>
        <taxon>Acari</taxon>
        <taxon>Parasitiformes</taxon>
        <taxon>Ixodida</taxon>
        <taxon>Ixodoidea</taxon>
        <taxon>Ixodidae</taxon>
        <taxon>Ixodinae</taxon>
        <taxon>Ixodes</taxon>
    </lineage>
</organism>
<feature type="compositionally biased region" description="Basic and acidic residues" evidence="1">
    <location>
        <begin position="212"/>
        <end position="223"/>
    </location>
</feature>
<dbReference type="InterPro" id="IPR002970">
    <property type="entry name" value="Tick_his-bd"/>
</dbReference>
<dbReference type="SUPFAM" id="SSF50814">
    <property type="entry name" value="Lipocalins"/>
    <property type="match status" value="1"/>
</dbReference>
<dbReference type="Pfam" id="PF02098">
    <property type="entry name" value="His_binding"/>
    <property type="match status" value="1"/>
</dbReference>
<feature type="chain" id="PRO_5005517660" evidence="2">
    <location>
        <begin position="20"/>
        <end position="243"/>
    </location>
</feature>
<evidence type="ECO:0000256" key="2">
    <source>
        <dbReference type="SAM" id="SignalP"/>
    </source>
</evidence>
<dbReference type="InterPro" id="IPR012674">
    <property type="entry name" value="Calycin"/>
</dbReference>
<dbReference type="GO" id="GO:0030682">
    <property type="term" value="P:symbiont-mediated perturbation of host defenses"/>
    <property type="evidence" value="ECO:0007669"/>
    <property type="project" value="InterPro"/>
</dbReference>
<dbReference type="Gene3D" id="2.40.128.20">
    <property type="match status" value="1"/>
</dbReference>
<proteinExistence type="evidence at transcript level"/>
<reference evidence="3" key="1">
    <citation type="submission" date="2012-12" db="EMBL/GenBank/DDBJ databases">
        <title>Identification and characterization of a phenylalanine ammonia-lyase gene family in Isatis indigotica Fort.</title>
        <authorList>
            <person name="Liu Q."/>
            <person name="Chen J."/>
            <person name="Zhou X."/>
            <person name="Di P."/>
            <person name="Xiao Y."/>
            <person name="Xuan H."/>
            <person name="Zhang L."/>
            <person name="Chen W."/>
        </authorList>
    </citation>
    <scope>NUCLEOTIDE SEQUENCE</scope>
    <source>
        <tissue evidence="3">Salivary gland</tissue>
    </source>
</reference>
<evidence type="ECO:0000313" key="3">
    <source>
        <dbReference type="EMBL" id="JAA69947.1"/>
    </source>
</evidence>
<dbReference type="GO" id="GO:0043176">
    <property type="term" value="F:amine binding"/>
    <property type="evidence" value="ECO:0007669"/>
    <property type="project" value="InterPro"/>
</dbReference>
<feature type="compositionally biased region" description="Low complexity" evidence="1">
    <location>
        <begin position="226"/>
        <end position="243"/>
    </location>
</feature>
<feature type="region of interest" description="Disordered" evidence="1">
    <location>
        <begin position="199"/>
        <end position="243"/>
    </location>
</feature>
<dbReference type="EMBL" id="GADI01003861">
    <property type="protein sequence ID" value="JAA69947.1"/>
    <property type="molecule type" value="mRNA"/>
</dbReference>
<dbReference type="AlphaFoldDB" id="A0A0K8RFK1"/>
<sequence>MKHAYWLISLYFFAVLVDAKPGDVRVDEDPNYWGYQDIKKALSNKDNKSWMVYRTLRSTDRAKHKCVYAEVKEKEAEENAYEFVQKYLKEDGTTEKQTLYAIPYKTEHPEGKDRKIENAMRVTKNKGSKTGRHYRLIFSDYKCCDILRALEDEKGAACELYLHDQCVGEAVSRKCELQYEKACGKGEAYKHEVYYPSCRNTTDVTPKPTTKPPDHEETPEKPTPEVPQTPEETTTTSTLPPGC</sequence>
<evidence type="ECO:0000256" key="1">
    <source>
        <dbReference type="SAM" id="MobiDB-lite"/>
    </source>
</evidence>
<keyword evidence="2" id="KW-0732">Signal</keyword>
<name>A0A0K8RFK1_IXORI</name>
<feature type="signal peptide" evidence="2">
    <location>
        <begin position="1"/>
        <end position="19"/>
    </location>
</feature>
<protein>
    <submittedName>
        <fullName evidence="3">Putative salivary lipocalin</fullName>
    </submittedName>
</protein>
<accession>A0A0K8RFK1</accession>